<evidence type="ECO:0000313" key="2">
    <source>
        <dbReference type="Proteomes" id="UP000503540"/>
    </source>
</evidence>
<dbReference type="RefSeq" id="WP_167471871.1">
    <property type="nucleotide sequence ID" value="NZ_CP046172.1"/>
</dbReference>
<keyword evidence="2" id="KW-1185">Reference proteome</keyword>
<organism evidence="1 2">
    <name type="scientific">Nocardia arthritidis</name>
    <dbReference type="NCBI Taxonomy" id="228602"/>
    <lineage>
        <taxon>Bacteria</taxon>
        <taxon>Bacillati</taxon>
        <taxon>Actinomycetota</taxon>
        <taxon>Actinomycetes</taxon>
        <taxon>Mycobacteriales</taxon>
        <taxon>Nocardiaceae</taxon>
        <taxon>Nocardia</taxon>
    </lineage>
</organism>
<dbReference type="Proteomes" id="UP000503540">
    <property type="component" value="Chromosome"/>
</dbReference>
<name>A0A6G9Y627_9NOCA</name>
<gene>
    <name evidence="1" type="ORF">F5544_03735</name>
</gene>
<dbReference type="KEGG" id="nah:F5544_03735"/>
<sequence length="128" mass="14255">MDLKAERSRWDYLKGEAEAGRLFLDPDVASSCRDACNKQIELYQDLLRATDLLRNVTGFGRFDCADELAKMLSAKAVGGDGDVDSALRAHIEVVTLIRDTMEKAVNKIVQVDTDNSQKFEGIQPELPH</sequence>
<evidence type="ECO:0000313" key="1">
    <source>
        <dbReference type="EMBL" id="QIS08661.1"/>
    </source>
</evidence>
<proteinExistence type="predicted"/>
<protein>
    <submittedName>
        <fullName evidence="1">Uncharacterized protein</fullName>
    </submittedName>
</protein>
<reference evidence="1 2" key="1">
    <citation type="journal article" date="2019" name="ACS Chem. Biol.">
        <title>Identification and Mobilization of a Cryptic Antibiotic Biosynthesis Gene Locus from a Human-Pathogenic Nocardia Isolate.</title>
        <authorList>
            <person name="Herisse M."/>
            <person name="Ishida K."/>
            <person name="Porter J.L."/>
            <person name="Howden B."/>
            <person name="Hertweck C."/>
            <person name="Stinear T.P."/>
            <person name="Pidot S.J."/>
        </authorList>
    </citation>
    <scope>NUCLEOTIDE SEQUENCE [LARGE SCALE GENOMIC DNA]</scope>
    <source>
        <strain evidence="1 2">AUSMDU00012717</strain>
    </source>
</reference>
<dbReference type="EMBL" id="CP046172">
    <property type="protein sequence ID" value="QIS08661.1"/>
    <property type="molecule type" value="Genomic_DNA"/>
</dbReference>
<dbReference type="AlphaFoldDB" id="A0A6G9Y627"/>
<accession>A0A6G9Y627</accession>